<dbReference type="PRINTS" id="PR00130">
    <property type="entry name" value="DNASEI"/>
</dbReference>
<comment type="similarity">
    <text evidence="1">Belongs to the DNase I family.</text>
</comment>
<name>A0A518JUG4_9BACT</name>
<dbReference type="InterPro" id="IPR016202">
    <property type="entry name" value="DNase_I"/>
</dbReference>
<dbReference type="GO" id="GO:0016787">
    <property type="term" value="F:hydrolase activity"/>
    <property type="evidence" value="ECO:0007669"/>
    <property type="project" value="UniProtKB-KW"/>
</dbReference>
<dbReference type="GO" id="GO:0004536">
    <property type="term" value="F:DNA nuclease activity"/>
    <property type="evidence" value="ECO:0007669"/>
    <property type="project" value="InterPro"/>
</dbReference>
<dbReference type="SMART" id="SM00476">
    <property type="entry name" value="DNaseIc"/>
    <property type="match status" value="1"/>
</dbReference>
<evidence type="ECO:0000313" key="6">
    <source>
        <dbReference type="Proteomes" id="UP000315082"/>
    </source>
</evidence>
<dbReference type="SUPFAM" id="SSF56219">
    <property type="entry name" value="DNase I-like"/>
    <property type="match status" value="1"/>
</dbReference>
<dbReference type="AlphaFoldDB" id="A0A518JUG4"/>
<evidence type="ECO:0000256" key="3">
    <source>
        <dbReference type="ARBA" id="ARBA00022801"/>
    </source>
</evidence>
<dbReference type="GO" id="GO:0006308">
    <property type="term" value="P:DNA catabolic process"/>
    <property type="evidence" value="ECO:0007669"/>
    <property type="project" value="InterPro"/>
</dbReference>
<proteinExistence type="inferred from homology"/>
<dbReference type="PANTHER" id="PTHR11371">
    <property type="entry name" value="DEOXYRIBONUCLEASE"/>
    <property type="match status" value="1"/>
</dbReference>
<dbReference type="OrthoDB" id="5500612at2"/>
<dbReference type="KEGG" id="rcf:Poly24_28980"/>
<keyword evidence="6" id="KW-1185">Reference proteome</keyword>
<dbReference type="InterPro" id="IPR005135">
    <property type="entry name" value="Endo/exonuclease/phosphatase"/>
</dbReference>
<dbReference type="EMBL" id="CP036348">
    <property type="protein sequence ID" value="QDV69183.1"/>
    <property type="molecule type" value="Genomic_DNA"/>
</dbReference>
<dbReference type="PANTHER" id="PTHR11371:SF31">
    <property type="entry name" value="EXTRACELLULAR NUCLEASE"/>
    <property type="match status" value="1"/>
</dbReference>
<dbReference type="Proteomes" id="UP000315082">
    <property type="component" value="Chromosome"/>
</dbReference>
<keyword evidence="3" id="KW-0378">Hydrolase</keyword>
<dbReference type="Gene3D" id="3.60.10.10">
    <property type="entry name" value="Endonuclease/exonuclease/phosphatase"/>
    <property type="match status" value="1"/>
</dbReference>
<sequence>MKFVLNLIVVSVIAIIALVKFYEIEGIDGLHLKRRESSAGVVQDLRAMFSSATAEPGSGFSAPGSSLPPLSLPGVGVQTVSSRQATPGTIRLGTFNLREFSREKVSDPKTMDFIVRLLQQIDLIAVQEVDADRRELFPRIVEYLNRDGRTYDFIAGPQVGPDGYQQLLGFIFDRQRVEADLKQTYTVTDPANQIAYEPLVGWFRTVGVDPHDAWTFSMANVYVDPDNPQKELELLTSLFHSIQHDGRGEDDVILAGCFFAGDYELAKYASADIRFALEGTPSDIHAQRQTSNLLFNRNNTTEFLGDSGAIDFLRQYNLTIAEAQAISDHLPVWAEFQIREAVQF</sequence>
<dbReference type="RefSeq" id="WP_145096233.1">
    <property type="nucleotide sequence ID" value="NZ_CP036348.1"/>
</dbReference>
<gene>
    <name evidence="5" type="ORF">Poly24_28980</name>
</gene>
<organism evidence="5 6">
    <name type="scientific">Rosistilla carotiformis</name>
    <dbReference type="NCBI Taxonomy" id="2528017"/>
    <lineage>
        <taxon>Bacteria</taxon>
        <taxon>Pseudomonadati</taxon>
        <taxon>Planctomycetota</taxon>
        <taxon>Planctomycetia</taxon>
        <taxon>Pirellulales</taxon>
        <taxon>Pirellulaceae</taxon>
        <taxon>Rosistilla</taxon>
    </lineage>
</organism>
<evidence type="ECO:0000259" key="4">
    <source>
        <dbReference type="Pfam" id="PF03372"/>
    </source>
</evidence>
<evidence type="ECO:0000256" key="2">
    <source>
        <dbReference type="ARBA" id="ARBA00022722"/>
    </source>
</evidence>
<keyword evidence="2" id="KW-0540">Nuclease</keyword>
<accession>A0A518JUG4</accession>
<evidence type="ECO:0000313" key="5">
    <source>
        <dbReference type="EMBL" id="QDV69183.1"/>
    </source>
</evidence>
<dbReference type="Pfam" id="PF03372">
    <property type="entry name" value="Exo_endo_phos"/>
    <property type="match status" value="1"/>
</dbReference>
<reference evidence="5 6" key="1">
    <citation type="submission" date="2019-02" db="EMBL/GenBank/DDBJ databases">
        <title>Deep-cultivation of Planctomycetes and their phenomic and genomic characterization uncovers novel biology.</title>
        <authorList>
            <person name="Wiegand S."/>
            <person name="Jogler M."/>
            <person name="Boedeker C."/>
            <person name="Pinto D."/>
            <person name="Vollmers J."/>
            <person name="Rivas-Marin E."/>
            <person name="Kohn T."/>
            <person name="Peeters S.H."/>
            <person name="Heuer A."/>
            <person name="Rast P."/>
            <person name="Oberbeckmann S."/>
            <person name="Bunk B."/>
            <person name="Jeske O."/>
            <person name="Meyerdierks A."/>
            <person name="Storesund J.E."/>
            <person name="Kallscheuer N."/>
            <person name="Luecker S."/>
            <person name="Lage O.M."/>
            <person name="Pohl T."/>
            <person name="Merkel B.J."/>
            <person name="Hornburger P."/>
            <person name="Mueller R.-W."/>
            <person name="Bruemmer F."/>
            <person name="Labrenz M."/>
            <person name="Spormann A.M."/>
            <person name="Op den Camp H."/>
            <person name="Overmann J."/>
            <person name="Amann R."/>
            <person name="Jetten M.S.M."/>
            <person name="Mascher T."/>
            <person name="Medema M.H."/>
            <person name="Devos D.P."/>
            <person name="Kaster A.-K."/>
            <person name="Ovreas L."/>
            <person name="Rohde M."/>
            <person name="Galperin M.Y."/>
            <person name="Jogler C."/>
        </authorList>
    </citation>
    <scope>NUCLEOTIDE SEQUENCE [LARGE SCALE GENOMIC DNA]</scope>
    <source>
        <strain evidence="5 6">Poly24</strain>
    </source>
</reference>
<protein>
    <recommendedName>
        <fullName evidence="4">Endonuclease/exonuclease/phosphatase domain-containing protein</fullName>
    </recommendedName>
</protein>
<dbReference type="InterPro" id="IPR036691">
    <property type="entry name" value="Endo/exonu/phosph_ase_sf"/>
</dbReference>
<feature type="domain" description="Endonuclease/exonuclease/phosphatase" evidence="4">
    <location>
        <begin position="93"/>
        <end position="166"/>
    </location>
</feature>
<evidence type="ECO:0000256" key="1">
    <source>
        <dbReference type="ARBA" id="ARBA00007359"/>
    </source>
</evidence>